<accession>A0A1X6NUH2</accession>
<evidence type="ECO:0000313" key="2">
    <source>
        <dbReference type="EMBL" id="OSX72215.1"/>
    </source>
</evidence>
<keyword evidence="3" id="KW-1185">Reference proteome</keyword>
<organism evidence="2 3">
    <name type="scientific">Porphyra umbilicalis</name>
    <name type="common">Purple laver</name>
    <name type="synonym">Red alga</name>
    <dbReference type="NCBI Taxonomy" id="2786"/>
    <lineage>
        <taxon>Eukaryota</taxon>
        <taxon>Rhodophyta</taxon>
        <taxon>Bangiophyceae</taxon>
        <taxon>Bangiales</taxon>
        <taxon>Bangiaceae</taxon>
        <taxon>Porphyra</taxon>
    </lineage>
</organism>
<dbReference type="AlphaFoldDB" id="A0A1X6NUH2"/>
<reference evidence="2 3" key="1">
    <citation type="submission" date="2017-03" db="EMBL/GenBank/DDBJ databases">
        <title>WGS assembly of Porphyra umbilicalis.</title>
        <authorList>
            <person name="Brawley S.H."/>
            <person name="Blouin N.A."/>
            <person name="Ficko-Blean E."/>
            <person name="Wheeler G.L."/>
            <person name="Lohr M."/>
            <person name="Goodson H.V."/>
            <person name="Jenkins J.W."/>
            <person name="Blaby-Haas C.E."/>
            <person name="Helliwell K.E."/>
            <person name="Chan C."/>
            <person name="Marriage T."/>
            <person name="Bhattacharya D."/>
            <person name="Klein A.S."/>
            <person name="Badis Y."/>
            <person name="Brodie J."/>
            <person name="Cao Y."/>
            <person name="Collen J."/>
            <person name="Dittami S.M."/>
            <person name="Gachon C.M."/>
            <person name="Green B.R."/>
            <person name="Karpowicz S."/>
            <person name="Kim J.W."/>
            <person name="Kudahl U."/>
            <person name="Lin S."/>
            <person name="Michel G."/>
            <person name="Mittag M."/>
            <person name="Olson B.J."/>
            <person name="Pangilinan J."/>
            <person name="Peng Y."/>
            <person name="Qiu H."/>
            <person name="Shu S."/>
            <person name="Singer J.T."/>
            <person name="Smith A.G."/>
            <person name="Sprecher B.N."/>
            <person name="Wagner V."/>
            <person name="Wang W."/>
            <person name="Wang Z.-Y."/>
            <person name="Yan J."/>
            <person name="Yarish C."/>
            <person name="Zoeuner-Riek S."/>
            <person name="Zhuang Y."/>
            <person name="Zou Y."/>
            <person name="Lindquist E.A."/>
            <person name="Grimwood J."/>
            <person name="Barry K."/>
            <person name="Rokhsar D.S."/>
            <person name="Schmutz J."/>
            <person name="Stiller J.W."/>
            <person name="Grossman A.R."/>
            <person name="Prochnik S.E."/>
        </authorList>
    </citation>
    <scope>NUCLEOTIDE SEQUENCE [LARGE SCALE GENOMIC DNA]</scope>
    <source>
        <strain evidence="2">4086291</strain>
    </source>
</reference>
<protein>
    <submittedName>
        <fullName evidence="2">Uncharacterized protein</fullName>
    </submittedName>
</protein>
<feature type="compositionally biased region" description="Gly residues" evidence="1">
    <location>
        <begin position="386"/>
        <end position="406"/>
    </location>
</feature>
<gene>
    <name evidence="2" type="ORF">BU14_0457s0008</name>
</gene>
<proteinExistence type="predicted"/>
<dbReference type="Proteomes" id="UP000218209">
    <property type="component" value="Unassembled WGS sequence"/>
</dbReference>
<sequence>MAPHTGGPPPPSPGTRTPRVRDGGAAGDTPTAGDPAAAVSDWSPVDDEVHVSMLRSFAVTLPRVVVPSKSVTSHWFRVINVSEASFAMRLGVVTFRGGGTADGDPAVDTDDTAFALGELLTLSVVEHSSGDPLTEASLSPGESLAVRVTVAPSEAAGRTDTWARVAALLAAAAPPAGESSASSSSPAGSVAHAAVVSGGTLLGLQPPTPPGHSRRSSAGSIADGLVLLPGSLPTASSLAGLSASGGGGSGGAGGAAAAMGTVIDGAIARLELHCIVDGIVEPADAVCVYGSAVRGPSVGVSPPMLSFATSAAGAPPPPPKTLRLTNLWTSSSRRFAIRVANLPPGVEAVVRTVVAPPPPPPDEAPAGGGGDVPITGGGSDAPVPYGGAGGGGGSSSGGSSGSGGPLGPLSEVAAGLGGTSLGGASDVSVGSAPSGGGVWGTAGADAEAAAAAAAAAGAAVDALFASADGAIPPDGCRLAPAQALPVRIAVRREAGVTARVTGVASVNVVELSEAGTPGEGGGPAGTAAPQASAVLRINLL</sequence>
<feature type="compositionally biased region" description="Pro residues" evidence="1">
    <location>
        <begin position="1"/>
        <end position="13"/>
    </location>
</feature>
<evidence type="ECO:0000256" key="1">
    <source>
        <dbReference type="SAM" id="MobiDB-lite"/>
    </source>
</evidence>
<feature type="compositionally biased region" description="Gly residues" evidence="1">
    <location>
        <begin position="366"/>
        <end position="379"/>
    </location>
</feature>
<feature type="region of interest" description="Disordered" evidence="1">
    <location>
        <begin position="1"/>
        <end position="41"/>
    </location>
</feature>
<evidence type="ECO:0000313" key="3">
    <source>
        <dbReference type="Proteomes" id="UP000218209"/>
    </source>
</evidence>
<dbReference type="EMBL" id="KV919076">
    <property type="protein sequence ID" value="OSX72215.1"/>
    <property type="molecule type" value="Genomic_DNA"/>
</dbReference>
<feature type="region of interest" description="Disordered" evidence="1">
    <location>
        <begin position="352"/>
        <end position="411"/>
    </location>
</feature>
<name>A0A1X6NUH2_PORUM</name>
<feature type="compositionally biased region" description="Low complexity" evidence="1">
    <location>
        <begin position="27"/>
        <end position="38"/>
    </location>
</feature>